<keyword evidence="1" id="KW-0732">Signal</keyword>
<dbReference type="RefSeq" id="XP_028129677.1">
    <property type="nucleotide sequence ID" value="XM_028273876.1"/>
</dbReference>
<dbReference type="KEGG" id="dvv:114325743"/>
<dbReference type="AlphaFoldDB" id="A0A6P7F484"/>
<proteinExistence type="predicted"/>
<evidence type="ECO:0000256" key="1">
    <source>
        <dbReference type="SAM" id="SignalP"/>
    </source>
</evidence>
<gene>
    <name evidence="2" type="primary">LOC114325743</name>
</gene>
<organism evidence="2">
    <name type="scientific">Diabrotica virgifera virgifera</name>
    <name type="common">western corn rootworm</name>
    <dbReference type="NCBI Taxonomy" id="50390"/>
    <lineage>
        <taxon>Eukaryota</taxon>
        <taxon>Metazoa</taxon>
        <taxon>Ecdysozoa</taxon>
        <taxon>Arthropoda</taxon>
        <taxon>Hexapoda</taxon>
        <taxon>Insecta</taxon>
        <taxon>Pterygota</taxon>
        <taxon>Neoptera</taxon>
        <taxon>Endopterygota</taxon>
        <taxon>Coleoptera</taxon>
        <taxon>Polyphaga</taxon>
        <taxon>Cucujiformia</taxon>
        <taxon>Chrysomeloidea</taxon>
        <taxon>Chrysomelidae</taxon>
        <taxon>Galerucinae</taxon>
        <taxon>Diabroticina</taxon>
        <taxon>Diabroticites</taxon>
        <taxon>Diabrotica</taxon>
    </lineage>
</organism>
<reference evidence="2" key="1">
    <citation type="submission" date="2025-08" db="UniProtKB">
        <authorList>
            <consortium name="RefSeq"/>
        </authorList>
    </citation>
    <scope>IDENTIFICATION</scope>
    <source>
        <tissue evidence="2">Whole insect</tissue>
    </source>
</reference>
<dbReference type="InParanoid" id="A0A6P7F484"/>
<evidence type="ECO:0000313" key="2">
    <source>
        <dbReference type="RefSeq" id="XP_028129677.1"/>
    </source>
</evidence>
<sequence length="130" mass="14210">MLTKVGLFFVTAFVFLENAQGKDLILCPHPGQAKNLVYENTINTPMQGSSIVARIPDVYFLDSPMTCLCVLDNNDGVSQPVISDGGLDVKYAIVDILNKDYNYLSYTIRAYTADQGNSGSVHSESHPCSK</sequence>
<dbReference type="OrthoDB" id="6774264at2759"/>
<feature type="signal peptide" evidence="1">
    <location>
        <begin position="1"/>
        <end position="21"/>
    </location>
</feature>
<name>A0A6P7F484_DIAVI</name>
<accession>A0A6P7F484</accession>
<feature type="chain" id="PRO_5027627245" evidence="1">
    <location>
        <begin position="22"/>
        <end position="130"/>
    </location>
</feature>
<protein>
    <submittedName>
        <fullName evidence="2">Uncharacterized protein LOC114325743 isoform X1</fullName>
    </submittedName>
</protein>